<dbReference type="PATRIC" id="fig|1260221.3.peg.475"/>
<evidence type="ECO:0000313" key="3">
    <source>
        <dbReference type="EMBL" id="CCO56691.1"/>
    </source>
</evidence>
<dbReference type="PRINTS" id="PR00313">
    <property type="entry name" value="CABNDNGRPT"/>
</dbReference>
<dbReference type="OrthoDB" id="418664at2"/>
<dbReference type="InterPro" id="IPR018511">
    <property type="entry name" value="Hemolysin-typ_Ca-bd_CS"/>
</dbReference>
<dbReference type="EMBL" id="FO203526">
    <property type="protein sequence ID" value="CCO56691.1"/>
    <property type="molecule type" value="Genomic_DNA"/>
</dbReference>
<gene>
    <name evidence="3" type="ORF">VIBNI_A0501</name>
</gene>
<organism evidence="3 4">
    <name type="scientific">Vibrio nigripulchritudo</name>
    <dbReference type="NCBI Taxonomy" id="28173"/>
    <lineage>
        <taxon>Bacteria</taxon>
        <taxon>Pseudomonadati</taxon>
        <taxon>Pseudomonadota</taxon>
        <taxon>Gammaproteobacteria</taxon>
        <taxon>Vibrionales</taxon>
        <taxon>Vibrionaceae</taxon>
        <taxon>Vibrio</taxon>
    </lineage>
</organism>
<dbReference type="PROSITE" id="PS00330">
    <property type="entry name" value="HEMOLYSIN_CALCIUM"/>
    <property type="match status" value="1"/>
</dbReference>
<dbReference type="Proteomes" id="UP000016895">
    <property type="component" value="Chromosome 1"/>
</dbReference>
<dbReference type="InterPro" id="IPR017853">
    <property type="entry name" value="GH"/>
</dbReference>
<dbReference type="GO" id="GO:0008237">
    <property type="term" value="F:metallopeptidase activity"/>
    <property type="evidence" value="ECO:0007669"/>
    <property type="project" value="UniProtKB-KW"/>
</dbReference>
<dbReference type="SUPFAM" id="SSF51445">
    <property type="entry name" value="(Trans)glycosidases"/>
    <property type="match status" value="1"/>
</dbReference>
<dbReference type="InterPro" id="IPR011049">
    <property type="entry name" value="Serralysin-like_metalloprot_C"/>
</dbReference>
<name>U4K2A9_9VIBR</name>
<dbReference type="eggNOG" id="COG2931">
    <property type="taxonomic scope" value="Bacteria"/>
</dbReference>
<dbReference type="Pfam" id="PF00353">
    <property type="entry name" value="HemolysinCabind"/>
    <property type="match status" value="2"/>
</dbReference>
<dbReference type="GO" id="GO:0004553">
    <property type="term" value="F:hydrolase activity, hydrolyzing O-glycosyl compounds"/>
    <property type="evidence" value="ECO:0007669"/>
    <property type="project" value="TreeGrafter"/>
</dbReference>
<dbReference type="AlphaFoldDB" id="U4K2A9"/>
<evidence type="ECO:0000313" key="4">
    <source>
        <dbReference type="Proteomes" id="UP000016895"/>
    </source>
</evidence>
<reference evidence="3 4" key="1">
    <citation type="journal article" date="2013" name="ISME J.">
        <title>Comparative genomics of pathogenic lineages of Vibrio nigripulchritudo identifies virulence-associated traits.</title>
        <authorList>
            <person name="Goudenege D."/>
            <person name="Labreuche Y."/>
            <person name="Krin E."/>
            <person name="Ansquer D."/>
            <person name="Mangenot S."/>
            <person name="Calteau A."/>
            <person name="Medigue C."/>
            <person name="Mazel D."/>
            <person name="Polz M.F."/>
            <person name="Le Roux F."/>
        </authorList>
    </citation>
    <scope>NUCLEOTIDE SEQUENCE [LARGE SCALE GENOMIC DNA]</scope>
    <source>
        <strain evidence="4">SnF1</strain>
    </source>
</reference>
<keyword evidence="3" id="KW-0645">Protease</keyword>
<dbReference type="Gene3D" id="3.20.20.80">
    <property type="entry name" value="Glycosidases"/>
    <property type="match status" value="1"/>
</dbReference>
<proteinExistence type="predicted"/>
<keyword evidence="3" id="KW-0378">Hydrolase</keyword>
<feature type="region of interest" description="Disordered" evidence="2">
    <location>
        <begin position="475"/>
        <end position="506"/>
    </location>
</feature>
<dbReference type="RefSeq" id="WP_022549806.1">
    <property type="nucleotide sequence ID" value="NC_022528.1"/>
</dbReference>
<dbReference type="STRING" id="28173.VIBNI_A0501"/>
<dbReference type="InterPro" id="IPR001343">
    <property type="entry name" value="Hemolysn_Ca-bd"/>
</dbReference>
<accession>U4K2A9</accession>
<dbReference type="KEGG" id="vni:VIBNI_A0501"/>
<dbReference type="eggNOG" id="COG1470">
    <property type="taxonomic scope" value="Bacteria"/>
</dbReference>
<protein>
    <submittedName>
        <fullName evidence="3">Putative Glycoside hydrolase fused with Serralysin-like metalloprotease</fullName>
    </submittedName>
</protein>
<keyword evidence="1" id="KW-0106">Calcium</keyword>
<dbReference type="GO" id="GO:0006508">
    <property type="term" value="P:proteolysis"/>
    <property type="evidence" value="ECO:0007669"/>
    <property type="project" value="UniProtKB-KW"/>
</dbReference>
<sequence>MDIFSIALGLQVLHKDYEVNGVHIAPAHQGVEVQELIHMSSLAGSDVLRIPLDLTWTTPTGVPQWVLDRIEVYLQQAQSRGIKVILQPGQTPVDLIRNGGTNADAPNVNNIPELANRYAIYVNEVYQNLPQYRDTIAGWEVGNEPNMGFQAEDGGYVVTDSNTHRYYAVSLANAAHYANYLAYTAKAIDALQLGYEVNVIGGGIAHNDVPYLNTYLSTLSQKLTELGTSVDGISIHPYTTYIRTFTSPESGRPTVWVDVPEAGAHVASWDYHYSFQGALYNVQRIMLENGFDQTDLWITEFGVPSYLGYRNAGPDGELDQARWFAEAFGVLDSWGNEHLKGVIAHHVLDSHTFEYNAQFSAYDSNKPNGDVNHAEKSFGLFHKKNGSFTSKPAGWLMDYISNNRTFYYHNIISERDKSVLDASHWGSYSGIFSGFVMLTHDGNDTVTGSNHDDSIFGGSGNDVISGLNGSDRLYGGSGDDDIRGGGGANDIYGNDGNDEIRTSQGRVDGGRGFDTLVLSANPSSYSITGDAIEFTISGSGQSIRGRDVERIQFADNSFVDLSNADVGRGNGFISAQSAIDAQDDPNNNVTYGQTITIPVLNNDTTTPDTRITQINGIDMQPGWATWANGAGLVYFLHDQTLALEAYGEDYSFTYTISDGTQTDVATVSGTIYPATAPNAVDDPNHNVAYGARITIPVLDNDSDPNGDTLQITQINGIDMQPGWQTWANGAGLVYVRHDHKLELEAYGENYSFTYTVSDGTETDVATVSGTISSQ</sequence>
<dbReference type="Gene3D" id="2.150.10.10">
    <property type="entry name" value="Serralysin-like metalloprotease, C-terminal"/>
    <property type="match status" value="1"/>
</dbReference>
<evidence type="ECO:0000256" key="2">
    <source>
        <dbReference type="SAM" id="MobiDB-lite"/>
    </source>
</evidence>
<dbReference type="InterPro" id="IPR051923">
    <property type="entry name" value="Glycosyl_Hydrolase_39"/>
</dbReference>
<keyword evidence="3" id="KW-0482">Metalloprotease</keyword>
<keyword evidence="4" id="KW-1185">Reference proteome</keyword>
<dbReference type="PANTHER" id="PTHR12631:SF10">
    <property type="entry name" value="BETA-XYLOSIDASE-LIKE PROTEIN-RELATED"/>
    <property type="match status" value="1"/>
</dbReference>
<dbReference type="SUPFAM" id="SSF51120">
    <property type="entry name" value="beta-Roll"/>
    <property type="match status" value="1"/>
</dbReference>
<dbReference type="PANTHER" id="PTHR12631">
    <property type="entry name" value="ALPHA-L-IDURONIDASE"/>
    <property type="match status" value="1"/>
</dbReference>
<evidence type="ECO:0000256" key="1">
    <source>
        <dbReference type="ARBA" id="ARBA00022837"/>
    </source>
</evidence>
<dbReference type="GO" id="GO:0005509">
    <property type="term" value="F:calcium ion binding"/>
    <property type="evidence" value="ECO:0007669"/>
    <property type="project" value="InterPro"/>
</dbReference>
<dbReference type="Pfam" id="PF17963">
    <property type="entry name" value="Big_9"/>
    <property type="match status" value="2"/>
</dbReference>